<gene>
    <name evidence="1" type="ORF">HSB1_21150</name>
</gene>
<dbReference type="EMBL" id="ALJD01000004">
    <property type="protein sequence ID" value="EJN59957.1"/>
    <property type="molecule type" value="Genomic_DNA"/>
</dbReference>
<name>J3EXQ3_9EURY</name>
<reference evidence="1 2" key="1">
    <citation type="journal article" date="2012" name="J. Bacteriol.">
        <title>Draft Genome Sequence of the Extremely Halophilic Archaeon Halogranum salarium B-1T.</title>
        <authorList>
            <person name="Kim K.K."/>
            <person name="Lee K.C."/>
            <person name="Lee J.S."/>
        </authorList>
    </citation>
    <scope>NUCLEOTIDE SEQUENCE [LARGE SCALE GENOMIC DNA]</scope>
    <source>
        <strain evidence="1 2">B-1</strain>
    </source>
</reference>
<comment type="caution">
    <text evidence="1">The sequence shown here is derived from an EMBL/GenBank/DDBJ whole genome shotgun (WGS) entry which is preliminary data.</text>
</comment>
<organism evidence="1 2">
    <name type="scientific">Halogranum salarium B-1</name>
    <dbReference type="NCBI Taxonomy" id="1210908"/>
    <lineage>
        <taxon>Archaea</taxon>
        <taxon>Methanobacteriati</taxon>
        <taxon>Methanobacteriota</taxon>
        <taxon>Stenosarchaea group</taxon>
        <taxon>Halobacteria</taxon>
        <taxon>Halobacteriales</taxon>
        <taxon>Haloferacaceae</taxon>
    </lineage>
</organism>
<sequence length="74" mass="8120">MESLVTMNLSRENGHIATTAVTSEEAFQAALRRLVIAADSNGVDVRGGWPVFIDSEETIGWEAEIHEFARLSSE</sequence>
<evidence type="ECO:0000313" key="1">
    <source>
        <dbReference type="EMBL" id="EJN59957.1"/>
    </source>
</evidence>
<dbReference type="AlphaFoldDB" id="J3EXQ3"/>
<evidence type="ECO:0000313" key="2">
    <source>
        <dbReference type="Proteomes" id="UP000007813"/>
    </source>
</evidence>
<protein>
    <submittedName>
        <fullName evidence="1">Uncharacterized protein</fullName>
    </submittedName>
</protein>
<dbReference type="Proteomes" id="UP000007813">
    <property type="component" value="Unassembled WGS sequence"/>
</dbReference>
<proteinExistence type="predicted"/>
<accession>J3EXQ3</accession>